<sequence>MMNNQLLPADRVDVTILVDNYLDIFVPPATPVDRRLPFDPGRLLFAEHGFSCLVRVFSGEKEYTILLDTGLSPDCLFHNVHELGLDLSATEAVVLSHGHFDHIGGLMAFLSSAPRKVPLVLHPDAFLQRRMKSPATGIVDLPQIDAVALQSAGADLYQRKEPSTLAEGHLLVTGEVERTTSFERGMPGMEALIDGRWVVDPILDDQALVINIQDKGLVVISGCAHAGIINTVEYAKKITGISTVHAVLGGFHLTGPAFEPIIRPTIDEMKRIDPDYILPMHCTGWNAINGFAREMPGKFILNTVGTTYRF</sequence>
<dbReference type="PANTHER" id="PTHR13754">
    <property type="entry name" value="METALLO-BETA-LACTAMASE SUPERFAMILY PROTEIN"/>
    <property type="match status" value="1"/>
</dbReference>
<feature type="domain" description="Metallo-beta-lactamase" evidence="1">
    <location>
        <begin position="55"/>
        <end position="137"/>
    </location>
</feature>
<accession>B8GIN0</accession>
<gene>
    <name evidence="2" type="ordered locus">Mpal_1529</name>
</gene>
<dbReference type="GO" id="GO:0016740">
    <property type="term" value="F:transferase activity"/>
    <property type="evidence" value="ECO:0007669"/>
    <property type="project" value="TreeGrafter"/>
</dbReference>
<dbReference type="STRING" id="521011.Mpal_1529"/>
<dbReference type="GeneID" id="7271074"/>
<dbReference type="InterPro" id="IPR041712">
    <property type="entry name" value="DHPS-like_MBL-fold"/>
</dbReference>
<dbReference type="Gene3D" id="3.60.15.10">
    <property type="entry name" value="Ribonuclease Z/Hydroxyacylglutathione hydrolase-like"/>
    <property type="match status" value="1"/>
</dbReference>
<dbReference type="InterPro" id="IPR001279">
    <property type="entry name" value="Metallo-B-lactamas"/>
</dbReference>
<dbReference type="CDD" id="cd07713">
    <property type="entry name" value="DHPS-like_MBL-fold"/>
    <property type="match status" value="1"/>
</dbReference>
<dbReference type="EMBL" id="CP001338">
    <property type="protein sequence ID" value="ACL16843.1"/>
    <property type="molecule type" value="Genomic_DNA"/>
</dbReference>
<dbReference type="InterPro" id="IPR036866">
    <property type="entry name" value="RibonucZ/Hydroxyglut_hydro"/>
</dbReference>
<protein>
    <submittedName>
        <fullName evidence="2">Beta-lactamase domain protein</fullName>
    </submittedName>
</protein>
<proteinExistence type="predicted"/>
<evidence type="ECO:0000313" key="2">
    <source>
        <dbReference type="EMBL" id="ACL16843.1"/>
    </source>
</evidence>
<dbReference type="Proteomes" id="UP000002457">
    <property type="component" value="Chromosome"/>
</dbReference>
<dbReference type="SUPFAM" id="SSF56281">
    <property type="entry name" value="Metallo-hydrolase/oxidoreductase"/>
    <property type="match status" value="1"/>
</dbReference>
<dbReference type="eggNOG" id="arCOG00503">
    <property type="taxonomic scope" value="Archaea"/>
</dbReference>
<evidence type="ECO:0000259" key="1">
    <source>
        <dbReference type="Pfam" id="PF00753"/>
    </source>
</evidence>
<name>B8GIN0_METPE</name>
<dbReference type="HOGENOM" id="CLU_036012_2_0_2"/>
<dbReference type="Pfam" id="PF00753">
    <property type="entry name" value="Lactamase_B"/>
    <property type="match status" value="1"/>
</dbReference>
<dbReference type="KEGG" id="mpl:Mpal_1529"/>
<organism evidence="2 3">
    <name type="scientific">Methanosphaerula palustris (strain ATCC BAA-1556 / DSM 19958 / E1-9c)</name>
    <dbReference type="NCBI Taxonomy" id="521011"/>
    <lineage>
        <taxon>Archaea</taxon>
        <taxon>Methanobacteriati</taxon>
        <taxon>Methanobacteriota</taxon>
        <taxon>Stenosarchaea group</taxon>
        <taxon>Methanomicrobia</taxon>
        <taxon>Methanomicrobiales</taxon>
        <taxon>Methanoregulaceae</taxon>
        <taxon>Methanosphaerula</taxon>
    </lineage>
</organism>
<dbReference type="RefSeq" id="WP_012618162.1">
    <property type="nucleotide sequence ID" value="NC_011832.1"/>
</dbReference>
<dbReference type="InterPro" id="IPR052926">
    <property type="entry name" value="Metallo-beta-lactamase_dom"/>
</dbReference>
<dbReference type="PANTHER" id="PTHR13754:SF18">
    <property type="entry name" value="7,8-DIHYDROPTERIN-6-METHYL-4-(BETA-D-RIBOFURANOSYL)-AMINOBENZENE-5'-PHOSPHATE SYNTHASE"/>
    <property type="match status" value="1"/>
</dbReference>
<evidence type="ECO:0000313" key="3">
    <source>
        <dbReference type="Proteomes" id="UP000002457"/>
    </source>
</evidence>
<dbReference type="OrthoDB" id="7773at2157"/>
<dbReference type="AlphaFoldDB" id="B8GIN0"/>
<keyword evidence="3" id="KW-1185">Reference proteome</keyword>
<reference evidence="2 3" key="1">
    <citation type="journal article" date="2015" name="Genome Announc.">
        <title>Complete Genome Sequence of Methanosphaerula palustris E1-9CT, a Hydrogenotrophic Methanogen Isolated from a Minerotrophic Fen Peatland.</title>
        <authorList>
            <person name="Cadillo-Quiroz H."/>
            <person name="Browne P."/>
            <person name="Kyrpides N."/>
            <person name="Woyke T."/>
            <person name="Goodwin L."/>
            <person name="Detter C."/>
            <person name="Yavitt J.B."/>
            <person name="Zinder S.H."/>
        </authorList>
    </citation>
    <scope>NUCLEOTIDE SEQUENCE [LARGE SCALE GENOMIC DNA]</scope>
    <source>
        <strain evidence="3">ATCC BAA-1556 / DSM 19958 / E1-9c</strain>
    </source>
</reference>